<accession>A0A0E2CYE1</accession>
<evidence type="ECO:0000256" key="1">
    <source>
        <dbReference type="SAM" id="MobiDB-lite"/>
    </source>
</evidence>
<dbReference type="Proteomes" id="UP000001340">
    <property type="component" value="Unassembled WGS sequence"/>
</dbReference>
<feature type="region of interest" description="Disordered" evidence="1">
    <location>
        <begin position="21"/>
        <end position="59"/>
    </location>
</feature>
<protein>
    <submittedName>
        <fullName evidence="2">Uncharacterized protein</fullName>
    </submittedName>
</protein>
<comment type="caution">
    <text evidence="2">The sequence shown here is derived from an EMBL/GenBank/DDBJ whole genome shotgun (WGS) entry which is preliminary data.</text>
</comment>
<evidence type="ECO:0000313" key="2">
    <source>
        <dbReference type="EMBL" id="EKR52737.1"/>
    </source>
</evidence>
<dbReference type="AlphaFoldDB" id="A0A0E2CYE1"/>
<name>A0A0E2CYE1_LEPIR</name>
<reference evidence="2 3" key="1">
    <citation type="submission" date="2012-10" db="EMBL/GenBank/DDBJ databases">
        <authorList>
            <person name="Harkins D.M."/>
            <person name="Durkin A.S."/>
            <person name="Brinkac L.M."/>
            <person name="Haft D.H."/>
            <person name="Selengut J.D."/>
            <person name="Sanka R."/>
            <person name="DePew J."/>
            <person name="Purushe J."/>
            <person name="Chanthongthip A."/>
            <person name="Lattana O."/>
            <person name="Phetsouvanh R."/>
            <person name="Newton P.N."/>
            <person name="Vinetz J.M."/>
            <person name="Sutton G.G."/>
            <person name="Nierman W.C."/>
            <person name="Fouts D.E."/>
        </authorList>
    </citation>
    <scope>NUCLEOTIDE SEQUENCE [LARGE SCALE GENOMIC DNA]</scope>
    <source>
        <strain evidence="2 3">UI 12758</strain>
    </source>
</reference>
<sequence length="59" mass="6479">MNEFGMTNAKAIVAEIPKELERKELNETLSKGRVSGREPKSTTKSASDSPRFSYGPAHV</sequence>
<dbReference type="EMBL" id="AHNR02000076">
    <property type="protein sequence ID" value="EKR52737.1"/>
    <property type="molecule type" value="Genomic_DNA"/>
</dbReference>
<evidence type="ECO:0000313" key="3">
    <source>
        <dbReference type="Proteomes" id="UP000001340"/>
    </source>
</evidence>
<gene>
    <name evidence="2" type="ORF">LEP1GSC105_1969</name>
</gene>
<proteinExistence type="predicted"/>
<organism evidence="2 3">
    <name type="scientific">Leptospira interrogans str. UI 12758</name>
    <dbReference type="NCBI Taxonomy" id="1049938"/>
    <lineage>
        <taxon>Bacteria</taxon>
        <taxon>Pseudomonadati</taxon>
        <taxon>Spirochaetota</taxon>
        <taxon>Spirochaetia</taxon>
        <taxon>Leptospirales</taxon>
        <taxon>Leptospiraceae</taxon>
        <taxon>Leptospira</taxon>
    </lineage>
</organism>